<keyword evidence="2" id="KW-1185">Reference proteome</keyword>
<evidence type="ECO:0000313" key="1">
    <source>
        <dbReference type="EMBL" id="QAR33047.1"/>
    </source>
</evidence>
<sequence length="180" mass="20234">MRNMGRRFKIILAAAGGVVLLLALFSCSGSDKRVKGYVPPSNVFEITDFEMLTGREGANYRLTAVKASFNRIENIAELTDITVEFEDGEEKITARADRGYYLQNRYLVAEGNIRGKTDDLSFETSESGIMNYDFESYTGTIENDVVCMQGSNTIRADRAEMDFKTKITEFKGNVSISYFM</sequence>
<dbReference type="InterPro" id="IPR010664">
    <property type="entry name" value="LipoPS_assembly_LptC-rel"/>
</dbReference>
<reference evidence="1 2" key="1">
    <citation type="submission" date="2019-01" db="EMBL/GenBank/DDBJ databases">
        <title>Geovibrio thiophilus DSM 11263, complete genome.</title>
        <authorList>
            <person name="Spring S."/>
            <person name="Bunk B."/>
            <person name="Sproer C."/>
        </authorList>
    </citation>
    <scope>NUCLEOTIDE SEQUENCE [LARGE SCALE GENOMIC DNA]</scope>
    <source>
        <strain evidence="1 2">DSM 11263</strain>
    </source>
</reference>
<dbReference type="GO" id="GO:0015221">
    <property type="term" value="F:lipopolysaccharide transmembrane transporter activity"/>
    <property type="evidence" value="ECO:0007669"/>
    <property type="project" value="InterPro"/>
</dbReference>
<dbReference type="KEGG" id="gtl:EP073_06380"/>
<accession>A0A3R5UXM7</accession>
<dbReference type="NCBIfam" id="TIGR04409">
    <property type="entry name" value="LptC_YrbK"/>
    <property type="match status" value="1"/>
</dbReference>
<dbReference type="GO" id="GO:0005886">
    <property type="term" value="C:plasma membrane"/>
    <property type="evidence" value="ECO:0007669"/>
    <property type="project" value="InterPro"/>
</dbReference>
<name>A0A3R5UXM7_9BACT</name>
<proteinExistence type="predicted"/>
<dbReference type="Proteomes" id="UP000287502">
    <property type="component" value="Chromosome"/>
</dbReference>
<dbReference type="Pfam" id="PF06835">
    <property type="entry name" value="LptC"/>
    <property type="match status" value="1"/>
</dbReference>
<dbReference type="PROSITE" id="PS51257">
    <property type="entry name" value="PROKAR_LIPOPROTEIN"/>
    <property type="match status" value="1"/>
</dbReference>
<dbReference type="Gene3D" id="2.60.450.10">
    <property type="entry name" value="Lipopolysaccharide (LPS) transport protein A like domain"/>
    <property type="match status" value="1"/>
</dbReference>
<organism evidence="1 2">
    <name type="scientific">Geovibrio thiophilus</name>
    <dbReference type="NCBI Taxonomy" id="139438"/>
    <lineage>
        <taxon>Bacteria</taxon>
        <taxon>Pseudomonadati</taxon>
        <taxon>Deferribacterota</taxon>
        <taxon>Deferribacteres</taxon>
        <taxon>Deferribacterales</taxon>
        <taxon>Geovibrionaceae</taxon>
        <taxon>Geovibrio</taxon>
    </lineage>
</organism>
<dbReference type="EMBL" id="CP035108">
    <property type="protein sequence ID" value="QAR33047.1"/>
    <property type="molecule type" value="Genomic_DNA"/>
</dbReference>
<dbReference type="InterPro" id="IPR026265">
    <property type="entry name" value="LptC"/>
</dbReference>
<gene>
    <name evidence="1" type="primary">lptC</name>
    <name evidence="1" type="ORF">EP073_06380</name>
</gene>
<protein>
    <submittedName>
        <fullName evidence="1">LPS export ABC transporter periplasmic protein LptC</fullName>
    </submittedName>
</protein>
<dbReference type="OrthoDB" id="9868626at2"/>
<dbReference type="AlphaFoldDB" id="A0A3R5UXM7"/>
<evidence type="ECO:0000313" key="2">
    <source>
        <dbReference type="Proteomes" id="UP000287502"/>
    </source>
</evidence>